<evidence type="ECO:0000256" key="1">
    <source>
        <dbReference type="ARBA" id="ARBA00009437"/>
    </source>
</evidence>
<keyword evidence="4" id="KW-0804">Transcription</keyword>
<dbReference type="STRING" id="392484.LP43_2071"/>
<protein>
    <submittedName>
        <fullName evidence="6">Transcriptional regulator, LysR family</fullName>
    </submittedName>
</protein>
<dbReference type="GO" id="GO:0043565">
    <property type="term" value="F:sequence-specific DNA binding"/>
    <property type="evidence" value="ECO:0007669"/>
    <property type="project" value="TreeGrafter"/>
</dbReference>
<organism evidence="6 7">
    <name type="scientific">Methylophaga thiooxydans</name>
    <dbReference type="NCBI Taxonomy" id="392484"/>
    <lineage>
        <taxon>Bacteria</taxon>
        <taxon>Pseudomonadati</taxon>
        <taxon>Pseudomonadota</taxon>
        <taxon>Gammaproteobacteria</taxon>
        <taxon>Thiotrichales</taxon>
        <taxon>Piscirickettsiaceae</taxon>
        <taxon>Methylophaga</taxon>
    </lineage>
</organism>
<dbReference type="RefSeq" id="WP_036314885.1">
    <property type="nucleotide sequence ID" value="NZ_JRQD01000005.1"/>
</dbReference>
<dbReference type="InterPro" id="IPR005119">
    <property type="entry name" value="LysR_subst-bd"/>
</dbReference>
<dbReference type="InterPro" id="IPR036390">
    <property type="entry name" value="WH_DNA-bd_sf"/>
</dbReference>
<gene>
    <name evidence="6" type="ORF">LP43_2071</name>
</gene>
<dbReference type="InterPro" id="IPR058163">
    <property type="entry name" value="LysR-type_TF_proteobact-type"/>
</dbReference>
<keyword evidence="2" id="KW-0805">Transcription regulation</keyword>
<dbReference type="Pfam" id="PF03466">
    <property type="entry name" value="LysR_substrate"/>
    <property type="match status" value="1"/>
</dbReference>
<dbReference type="Proteomes" id="UP000029999">
    <property type="component" value="Unassembled WGS sequence"/>
</dbReference>
<reference evidence="6 7" key="1">
    <citation type="submission" date="2014-09" db="EMBL/GenBank/DDBJ databases">
        <authorList>
            <person name="Grob C."/>
            <person name="Taubert M."/>
            <person name="Howat A.M."/>
            <person name="Burns O.J."/>
            <person name="Dixon J.L."/>
            <person name="Chen Y."/>
            <person name="Murrell J.C."/>
        </authorList>
    </citation>
    <scope>NUCLEOTIDE SEQUENCE [LARGE SCALE GENOMIC DNA]</scope>
    <source>
        <strain evidence="6">L4</strain>
    </source>
</reference>
<comment type="similarity">
    <text evidence="1">Belongs to the LysR transcriptional regulatory family.</text>
</comment>
<dbReference type="FunFam" id="1.10.10.10:FF:000001">
    <property type="entry name" value="LysR family transcriptional regulator"/>
    <property type="match status" value="1"/>
</dbReference>
<dbReference type="PANTHER" id="PTHR30537:SF5">
    <property type="entry name" value="HTH-TYPE TRANSCRIPTIONAL ACTIVATOR TTDR-RELATED"/>
    <property type="match status" value="1"/>
</dbReference>
<name>A0A0A0BC97_9GAMM</name>
<dbReference type="Pfam" id="PF00126">
    <property type="entry name" value="HTH_1"/>
    <property type="match status" value="1"/>
</dbReference>
<dbReference type="GO" id="GO:0003700">
    <property type="term" value="F:DNA-binding transcription factor activity"/>
    <property type="evidence" value="ECO:0007669"/>
    <property type="project" value="InterPro"/>
</dbReference>
<comment type="caution">
    <text evidence="6">The sequence shown here is derived from an EMBL/GenBank/DDBJ whole genome shotgun (WGS) entry which is preliminary data.</text>
</comment>
<evidence type="ECO:0000256" key="4">
    <source>
        <dbReference type="ARBA" id="ARBA00023163"/>
    </source>
</evidence>
<evidence type="ECO:0000256" key="2">
    <source>
        <dbReference type="ARBA" id="ARBA00023015"/>
    </source>
</evidence>
<accession>A0A0A0BC97</accession>
<keyword evidence="3" id="KW-0238">DNA-binding</keyword>
<evidence type="ECO:0000259" key="5">
    <source>
        <dbReference type="PROSITE" id="PS50931"/>
    </source>
</evidence>
<dbReference type="AlphaFoldDB" id="A0A0A0BC97"/>
<dbReference type="GO" id="GO:0006351">
    <property type="term" value="P:DNA-templated transcription"/>
    <property type="evidence" value="ECO:0007669"/>
    <property type="project" value="TreeGrafter"/>
</dbReference>
<dbReference type="PROSITE" id="PS50931">
    <property type="entry name" value="HTH_LYSR"/>
    <property type="match status" value="1"/>
</dbReference>
<feature type="domain" description="HTH lysR-type" evidence="5">
    <location>
        <begin position="1"/>
        <end position="59"/>
    </location>
</feature>
<sequence>MSQLEEMQTFVRIVEAGSITRAAEQMNTVKSAVSKRLTDLEKRLSTSLLKRTTRKQTLTGAGRDYYQHCVRILDDIYEVETALSDEQSALSGRIRLAVPITFGLMHLSPALRLFNQQHPDIRFDIDFNDRQQDLVAEGVDLAIRVSNLTDSSLIARKLTSTRLLICGSPGYFAEHGTPQTAEDLLYGHVKLQYTHVSSSWQLTGHNGDTLSVNLPAVLTANNGQFLHDAAIEGKGLILSPDFICSDAISKGLLMPILEQSLIHTDIGVYAVYPQTRFLSRRVRLLIDFLKAYFEERPDWRCPDIK</sequence>
<dbReference type="InterPro" id="IPR036388">
    <property type="entry name" value="WH-like_DNA-bd_sf"/>
</dbReference>
<proteinExistence type="inferred from homology"/>
<dbReference type="CDD" id="cd08422">
    <property type="entry name" value="PBP2_CrgA_like"/>
    <property type="match status" value="1"/>
</dbReference>
<evidence type="ECO:0000313" key="7">
    <source>
        <dbReference type="Proteomes" id="UP000029999"/>
    </source>
</evidence>
<dbReference type="EMBL" id="JRQD01000005">
    <property type="protein sequence ID" value="KGM06198.1"/>
    <property type="molecule type" value="Genomic_DNA"/>
</dbReference>
<dbReference type="SUPFAM" id="SSF53850">
    <property type="entry name" value="Periplasmic binding protein-like II"/>
    <property type="match status" value="1"/>
</dbReference>
<dbReference type="Gene3D" id="3.40.190.290">
    <property type="match status" value="1"/>
</dbReference>
<evidence type="ECO:0000313" key="6">
    <source>
        <dbReference type="EMBL" id="KGM06198.1"/>
    </source>
</evidence>
<dbReference type="SUPFAM" id="SSF46785">
    <property type="entry name" value="Winged helix' DNA-binding domain"/>
    <property type="match status" value="1"/>
</dbReference>
<dbReference type="Gene3D" id="1.10.10.10">
    <property type="entry name" value="Winged helix-like DNA-binding domain superfamily/Winged helix DNA-binding domain"/>
    <property type="match status" value="1"/>
</dbReference>
<dbReference type="PANTHER" id="PTHR30537">
    <property type="entry name" value="HTH-TYPE TRANSCRIPTIONAL REGULATOR"/>
    <property type="match status" value="1"/>
</dbReference>
<dbReference type="InterPro" id="IPR000847">
    <property type="entry name" value="LysR_HTH_N"/>
</dbReference>
<evidence type="ECO:0000256" key="3">
    <source>
        <dbReference type="ARBA" id="ARBA00023125"/>
    </source>
</evidence>